<dbReference type="InterPro" id="IPR024403">
    <property type="entry name" value="DHOase_cat"/>
</dbReference>
<dbReference type="InterPro" id="IPR013108">
    <property type="entry name" value="Amidohydro_3"/>
</dbReference>
<evidence type="ECO:0000313" key="6">
    <source>
        <dbReference type="Proteomes" id="UP000198755"/>
    </source>
</evidence>
<sequence length="449" mass="47900">MVEGRGAKMMFSSAIAHQPLALVNARLVGASSLSAEWRRGRGGVLIVDGLIRDAGPGVAQANLPSHARILDCGGDVVSPGLIDMRAFVGEPGAEHRETIASATAAAAAGGVTTILARPDTFPPVDEASVVDFLLRRARDTGRVRVAPSAALTQGLRGEEIAEIGLLQQAGALAFSDGAHSIRNARVLRRAMSYARDFDALVIHYAEDRDLAGEGVMNEGEFATRLGLSGVPREAEAIVLDRDVRLAALTGARYHAALVTTSLSLEIIARAKAAGLPVTCAVSINHLTLNESDIGDYRTFLKLSPPLRREDERRELVAALASGLIDVIVSDHNPQDVETKRLPFAEAEDGAIGLETMLSAGLRLVSSGELTLDRLIEAMTLRPAEILRLPQGRLDVGAPADLIRFDPEEPYVVDPAKLHSRCKNTPFDEARMEGRVKLTLVGGEIVYEGE</sequence>
<dbReference type="AlphaFoldDB" id="A0A1I4AKJ8"/>
<dbReference type="NCBIfam" id="TIGR00857">
    <property type="entry name" value="pyrC_multi"/>
    <property type="match status" value="1"/>
</dbReference>
<dbReference type="PANTHER" id="PTHR43668:SF2">
    <property type="entry name" value="ALLANTOINASE"/>
    <property type="match status" value="1"/>
</dbReference>
<dbReference type="CDD" id="cd01317">
    <property type="entry name" value="DHOase_IIa"/>
    <property type="match status" value="1"/>
</dbReference>
<dbReference type="SUPFAM" id="SSF51556">
    <property type="entry name" value="Metallo-dependent hydrolases"/>
    <property type="match status" value="1"/>
</dbReference>
<keyword evidence="2" id="KW-0665">Pyrimidine biosynthesis</keyword>
<feature type="domain" description="Amidohydrolase 3" evidence="3">
    <location>
        <begin position="366"/>
        <end position="446"/>
    </location>
</feature>
<name>A0A1I4AKJ8_9HYPH</name>
<dbReference type="GO" id="GO:0004038">
    <property type="term" value="F:allantoinase activity"/>
    <property type="evidence" value="ECO:0007669"/>
    <property type="project" value="TreeGrafter"/>
</dbReference>
<dbReference type="InterPro" id="IPR011059">
    <property type="entry name" value="Metal-dep_hydrolase_composite"/>
</dbReference>
<dbReference type="Gene3D" id="2.30.40.10">
    <property type="entry name" value="Urease, subunit C, domain 1"/>
    <property type="match status" value="1"/>
</dbReference>
<dbReference type="InterPro" id="IPR032466">
    <property type="entry name" value="Metal_Hydrolase"/>
</dbReference>
<dbReference type="Pfam" id="PF07969">
    <property type="entry name" value="Amidohydro_3"/>
    <property type="match status" value="1"/>
</dbReference>
<keyword evidence="1" id="KW-0862">Zinc</keyword>
<dbReference type="GO" id="GO:0006221">
    <property type="term" value="P:pyrimidine nucleotide biosynthetic process"/>
    <property type="evidence" value="ECO:0007669"/>
    <property type="project" value="UniProtKB-KW"/>
</dbReference>
<dbReference type="PANTHER" id="PTHR43668">
    <property type="entry name" value="ALLANTOINASE"/>
    <property type="match status" value="1"/>
</dbReference>
<dbReference type="GO" id="GO:0004151">
    <property type="term" value="F:dihydroorotase activity"/>
    <property type="evidence" value="ECO:0007669"/>
    <property type="project" value="InterPro"/>
</dbReference>
<dbReference type="GO" id="GO:0046872">
    <property type="term" value="F:metal ion binding"/>
    <property type="evidence" value="ECO:0007669"/>
    <property type="project" value="InterPro"/>
</dbReference>
<dbReference type="InterPro" id="IPR004722">
    <property type="entry name" value="DHOase"/>
</dbReference>
<evidence type="ECO:0000259" key="4">
    <source>
        <dbReference type="Pfam" id="PF12890"/>
    </source>
</evidence>
<dbReference type="Proteomes" id="UP000198755">
    <property type="component" value="Unassembled WGS sequence"/>
</dbReference>
<proteinExistence type="predicted"/>
<gene>
    <name evidence="5" type="ORF">SAMN05444581_110130</name>
</gene>
<evidence type="ECO:0000256" key="1">
    <source>
        <dbReference type="ARBA" id="ARBA00022833"/>
    </source>
</evidence>
<dbReference type="GO" id="GO:0006145">
    <property type="term" value="P:purine nucleobase catabolic process"/>
    <property type="evidence" value="ECO:0007669"/>
    <property type="project" value="TreeGrafter"/>
</dbReference>
<protein>
    <submittedName>
        <fullName evidence="5">Dihydroorotase</fullName>
    </submittedName>
</protein>
<evidence type="ECO:0000256" key="2">
    <source>
        <dbReference type="ARBA" id="ARBA00022975"/>
    </source>
</evidence>
<dbReference type="STRING" id="1612308.SAMN05444581_110130"/>
<dbReference type="SUPFAM" id="SSF51338">
    <property type="entry name" value="Composite domain of metallo-dependent hydrolases"/>
    <property type="match status" value="1"/>
</dbReference>
<feature type="domain" description="Dihydroorotase catalytic" evidence="4">
    <location>
        <begin position="75"/>
        <end position="260"/>
    </location>
</feature>
<dbReference type="GO" id="GO:0005737">
    <property type="term" value="C:cytoplasm"/>
    <property type="evidence" value="ECO:0007669"/>
    <property type="project" value="TreeGrafter"/>
</dbReference>
<dbReference type="InterPro" id="IPR050138">
    <property type="entry name" value="DHOase/Allantoinase_Hydrolase"/>
</dbReference>
<dbReference type="EMBL" id="FOSN01000010">
    <property type="protein sequence ID" value="SFK56269.1"/>
    <property type="molecule type" value="Genomic_DNA"/>
</dbReference>
<organism evidence="5 6">
    <name type="scientific">Methylocapsa palsarum</name>
    <dbReference type="NCBI Taxonomy" id="1612308"/>
    <lineage>
        <taxon>Bacteria</taxon>
        <taxon>Pseudomonadati</taxon>
        <taxon>Pseudomonadota</taxon>
        <taxon>Alphaproteobacteria</taxon>
        <taxon>Hyphomicrobiales</taxon>
        <taxon>Beijerinckiaceae</taxon>
        <taxon>Methylocapsa</taxon>
    </lineage>
</organism>
<evidence type="ECO:0000313" key="5">
    <source>
        <dbReference type="EMBL" id="SFK56269.1"/>
    </source>
</evidence>
<dbReference type="Pfam" id="PF12890">
    <property type="entry name" value="DHOase"/>
    <property type="match status" value="1"/>
</dbReference>
<reference evidence="5 6" key="1">
    <citation type="submission" date="2016-10" db="EMBL/GenBank/DDBJ databases">
        <authorList>
            <person name="de Groot N.N."/>
        </authorList>
    </citation>
    <scope>NUCLEOTIDE SEQUENCE [LARGE SCALE GENOMIC DNA]</scope>
    <source>
        <strain evidence="5 6">NE2</strain>
    </source>
</reference>
<keyword evidence="6" id="KW-1185">Reference proteome</keyword>
<accession>A0A1I4AKJ8</accession>
<dbReference type="Gene3D" id="3.20.20.140">
    <property type="entry name" value="Metal-dependent hydrolases"/>
    <property type="match status" value="1"/>
</dbReference>
<evidence type="ECO:0000259" key="3">
    <source>
        <dbReference type="Pfam" id="PF07969"/>
    </source>
</evidence>